<dbReference type="InterPro" id="IPR014710">
    <property type="entry name" value="RmlC-like_jellyroll"/>
</dbReference>
<evidence type="ECO:0000256" key="1">
    <source>
        <dbReference type="ARBA" id="ARBA00023015"/>
    </source>
</evidence>
<dbReference type="Gene3D" id="1.10.10.10">
    <property type="entry name" value="Winged helix-like DNA-binding domain superfamily/Winged helix DNA-binding domain"/>
    <property type="match status" value="1"/>
</dbReference>
<dbReference type="InterPro" id="IPR036390">
    <property type="entry name" value="WH_DNA-bd_sf"/>
</dbReference>
<keyword evidence="7" id="KW-1185">Reference proteome</keyword>
<dbReference type="SUPFAM" id="SSF51206">
    <property type="entry name" value="cAMP-binding domain-like"/>
    <property type="match status" value="1"/>
</dbReference>
<feature type="domain" description="Cyclic nucleotide-binding" evidence="4">
    <location>
        <begin position="8"/>
        <end position="107"/>
    </location>
</feature>
<dbReference type="InterPro" id="IPR000595">
    <property type="entry name" value="cNMP-bd_dom"/>
</dbReference>
<dbReference type="InterPro" id="IPR036388">
    <property type="entry name" value="WH-like_DNA-bd_sf"/>
</dbReference>
<reference evidence="6 7" key="1">
    <citation type="submission" date="2023-04" db="EMBL/GenBank/DDBJ databases">
        <title>Complete genome sequence of Alisedimentitalea scapharcae.</title>
        <authorList>
            <person name="Rong J.-C."/>
            <person name="Yi M.-L."/>
            <person name="Zhao Q."/>
        </authorList>
    </citation>
    <scope>NUCLEOTIDE SEQUENCE [LARGE SCALE GENOMIC DNA]</scope>
    <source>
        <strain evidence="6 7">KCTC 42119</strain>
    </source>
</reference>
<dbReference type="SUPFAM" id="SSF46785">
    <property type="entry name" value="Winged helix' DNA-binding domain"/>
    <property type="match status" value="1"/>
</dbReference>
<evidence type="ECO:0000256" key="3">
    <source>
        <dbReference type="ARBA" id="ARBA00023163"/>
    </source>
</evidence>
<sequence>MTRLAPSLLKSIPSFERMSLSQTQEALDLGRSRLVAAGKSVFEEGDAAESFFLLLDGHIRVERLNQEGDRVISLHIPAGQLFGIAQALGRDTYPATSIAVVECLILAWPMRLWQGFVERYPGFGPEAYRTIGARVGEMNSRIMELATQRVEQRIACALVRLMQQHGRATDNGTEIAFPVTRRTISEMTGSTLHTVSRLLSAWERDRIVVSKRKHIHVLDAERLEQLTR</sequence>
<keyword evidence="1" id="KW-0805">Transcription regulation</keyword>
<evidence type="ECO:0000313" key="7">
    <source>
        <dbReference type="Proteomes" id="UP001623232"/>
    </source>
</evidence>
<dbReference type="Pfam" id="PF00027">
    <property type="entry name" value="cNMP_binding"/>
    <property type="match status" value="1"/>
</dbReference>
<evidence type="ECO:0000313" key="6">
    <source>
        <dbReference type="EMBL" id="WZK87885.1"/>
    </source>
</evidence>
<keyword evidence="3" id="KW-0804">Transcription</keyword>
<feature type="domain" description="HTH crp-type" evidence="5">
    <location>
        <begin position="148"/>
        <end position="221"/>
    </location>
</feature>
<dbReference type="EMBL" id="CP123584">
    <property type="protein sequence ID" value="WZK87885.1"/>
    <property type="molecule type" value="Genomic_DNA"/>
</dbReference>
<accession>A0ABZ2XSU4</accession>
<dbReference type="Pfam" id="PF13545">
    <property type="entry name" value="HTH_Crp_2"/>
    <property type="match status" value="1"/>
</dbReference>
<dbReference type="Gene3D" id="2.60.120.10">
    <property type="entry name" value="Jelly Rolls"/>
    <property type="match status" value="1"/>
</dbReference>
<dbReference type="InterPro" id="IPR050397">
    <property type="entry name" value="Env_Response_Regulators"/>
</dbReference>
<dbReference type="InterPro" id="IPR012318">
    <property type="entry name" value="HTH_CRP"/>
</dbReference>
<evidence type="ECO:0000259" key="5">
    <source>
        <dbReference type="PROSITE" id="PS51063"/>
    </source>
</evidence>
<dbReference type="PANTHER" id="PTHR24567">
    <property type="entry name" value="CRP FAMILY TRANSCRIPTIONAL REGULATORY PROTEIN"/>
    <property type="match status" value="1"/>
</dbReference>
<dbReference type="CDD" id="cd00038">
    <property type="entry name" value="CAP_ED"/>
    <property type="match status" value="1"/>
</dbReference>
<gene>
    <name evidence="6" type="ORF">QEZ52_14890</name>
</gene>
<dbReference type="PROSITE" id="PS51063">
    <property type="entry name" value="HTH_CRP_2"/>
    <property type="match status" value="1"/>
</dbReference>
<dbReference type="PANTHER" id="PTHR24567:SF28">
    <property type="entry name" value="LISTERIOLYSIN REGULATORY PROTEIN"/>
    <property type="match status" value="1"/>
</dbReference>
<keyword evidence="2" id="KW-0238">DNA-binding</keyword>
<dbReference type="SMART" id="SM00100">
    <property type="entry name" value="cNMP"/>
    <property type="match status" value="1"/>
</dbReference>
<dbReference type="InterPro" id="IPR018490">
    <property type="entry name" value="cNMP-bd_dom_sf"/>
</dbReference>
<organism evidence="6 7">
    <name type="scientific">Aliisedimentitalea scapharcae</name>
    <dbReference type="NCBI Taxonomy" id="1524259"/>
    <lineage>
        <taxon>Bacteria</taxon>
        <taxon>Pseudomonadati</taxon>
        <taxon>Pseudomonadota</taxon>
        <taxon>Alphaproteobacteria</taxon>
        <taxon>Rhodobacterales</taxon>
        <taxon>Roseobacteraceae</taxon>
        <taxon>Aliisedimentitalea</taxon>
    </lineage>
</organism>
<proteinExistence type="predicted"/>
<dbReference type="RefSeq" id="WP_406645219.1">
    <property type="nucleotide sequence ID" value="NZ_CP123584.1"/>
</dbReference>
<dbReference type="Proteomes" id="UP001623232">
    <property type="component" value="Chromosome"/>
</dbReference>
<evidence type="ECO:0000256" key="2">
    <source>
        <dbReference type="ARBA" id="ARBA00023125"/>
    </source>
</evidence>
<protein>
    <submittedName>
        <fullName evidence="6">Crp/Fnr family transcriptional regulator</fullName>
    </submittedName>
</protein>
<dbReference type="SMART" id="SM00419">
    <property type="entry name" value="HTH_CRP"/>
    <property type="match status" value="1"/>
</dbReference>
<dbReference type="PROSITE" id="PS50042">
    <property type="entry name" value="CNMP_BINDING_3"/>
    <property type="match status" value="1"/>
</dbReference>
<evidence type="ECO:0000259" key="4">
    <source>
        <dbReference type="PROSITE" id="PS50042"/>
    </source>
</evidence>
<name>A0ABZ2XSU4_9RHOB</name>